<dbReference type="InterPro" id="IPR050902">
    <property type="entry name" value="ABC_Transporter_SBP"/>
</dbReference>
<dbReference type="SUPFAM" id="SSF53807">
    <property type="entry name" value="Helical backbone' metal receptor"/>
    <property type="match status" value="1"/>
</dbReference>
<protein>
    <submittedName>
        <fullName evidence="2">Vitamin B12 ABC transporter, B12-binding component BtuF</fullName>
    </submittedName>
</protein>
<evidence type="ECO:0000259" key="1">
    <source>
        <dbReference type="PROSITE" id="PS50983"/>
    </source>
</evidence>
<gene>
    <name evidence="2" type="ORF">I595_659</name>
</gene>
<dbReference type="GO" id="GO:0071281">
    <property type="term" value="P:cellular response to iron ion"/>
    <property type="evidence" value="ECO:0007669"/>
    <property type="project" value="TreeGrafter"/>
</dbReference>
<accession>A0A0P7AZN6</accession>
<comment type="caution">
    <text evidence="2">The sequence shown here is derived from an EMBL/GenBank/DDBJ whole genome shotgun (WGS) entry which is preliminary data.</text>
</comment>
<evidence type="ECO:0000313" key="3">
    <source>
        <dbReference type="Proteomes" id="UP000050280"/>
    </source>
</evidence>
<dbReference type="PANTHER" id="PTHR30535">
    <property type="entry name" value="VITAMIN B12-BINDING PROTEIN"/>
    <property type="match status" value="1"/>
</dbReference>
<sequence>MFLCRVRNPKVLLKTTMKKIWSLLVLILMVFFSCKESSTKKEAQKPLSNQVSHAQGFSIDHRETFTVITVTDPWPNAQKSFSYAFVPKDVTLPVSIDSTKFDAVISTPVAHLVVTSTTHIPALEALDGLGALKGFPDTKYISSMPARQLISKNKIKELGNNENLNTELVLEMQPEAIVGFAINNDNSTYHLLQKAGIPVLFNGDWTERTPLGKAEWIKFFGVLLGQEKKADSIFNTIANDYNKIKDLAAKASKKPQVLSGALYKDVWYAPAGNSWAAKFLADANADYLWANTNGTGSLSLSLESALDQGKQTDFWISPAQFTSYKDMEAANKHYAQFKAYKTKQVYSFAKTVGPTGGMLYYELAPQRPDLVLKDLVHILHPELLPNYEPYFFRPLE</sequence>
<dbReference type="Pfam" id="PF01497">
    <property type="entry name" value="Peripla_BP_2"/>
    <property type="match status" value="1"/>
</dbReference>
<organism evidence="2 3">
    <name type="scientific">Croceitalea dokdonensis DOKDO 023</name>
    <dbReference type="NCBI Taxonomy" id="1300341"/>
    <lineage>
        <taxon>Bacteria</taxon>
        <taxon>Pseudomonadati</taxon>
        <taxon>Bacteroidota</taxon>
        <taxon>Flavobacteriia</taxon>
        <taxon>Flavobacteriales</taxon>
        <taxon>Flavobacteriaceae</taxon>
        <taxon>Croceitalea</taxon>
    </lineage>
</organism>
<proteinExistence type="predicted"/>
<evidence type="ECO:0000313" key="2">
    <source>
        <dbReference type="EMBL" id="KPM33753.1"/>
    </source>
</evidence>
<dbReference type="PROSITE" id="PS50983">
    <property type="entry name" value="FE_B12_PBP"/>
    <property type="match status" value="1"/>
</dbReference>
<keyword evidence="3" id="KW-1185">Reference proteome</keyword>
<dbReference type="PROSITE" id="PS51257">
    <property type="entry name" value="PROKAR_LIPOPROTEIN"/>
    <property type="match status" value="1"/>
</dbReference>
<dbReference type="EMBL" id="LDJX01000001">
    <property type="protein sequence ID" value="KPM33753.1"/>
    <property type="molecule type" value="Genomic_DNA"/>
</dbReference>
<dbReference type="AlphaFoldDB" id="A0A0P7AZN6"/>
<dbReference type="PATRIC" id="fig|1300341.3.peg.651"/>
<dbReference type="Proteomes" id="UP000050280">
    <property type="component" value="Unassembled WGS sequence"/>
</dbReference>
<dbReference type="PANTHER" id="PTHR30535:SF34">
    <property type="entry name" value="MOLYBDATE-BINDING PROTEIN MOLA"/>
    <property type="match status" value="1"/>
</dbReference>
<reference evidence="2 3" key="1">
    <citation type="submission" date="2015-09" db="EMBL/GenBank/DDBJ databases">
        <title>Genome sequence of the marine flavobacterium Croceitalea dokdonensis DOKDO 023 that contains proton- and sodium-pumping rhodopsins.</title>
        <authorList>
            <person name="Kwon S.-K."/>
            <person name="Lee H.K."/>
            <person name="Kwak M.-J."/>
            <person name="Kim J.F."/>
        </authorList>
    </citation>
    <scope>NUCLEOTIDE SEQUENCE [LARGE SCALE GENOMIC DNA]</scope>
    <source>
        <strain evidence="2 3">DOKDO 023</strain>
    </source>
</reference>
<name>A0A0P7AZN6_9FLAO</name>
<dbReference type="InterPro" id="IPR002491">
    <property type="entry name" value="ABC_transptr_periplasmic_BD"/>
</dbReference>
<dbReference type="Gene3D" id="3.40.50.1980">
    <property type="entry name" value="Nitrogenase molybdenum iron protein domain"/>
    <property type="match status" value="2"/>
</dbReference>
<dbReference type="STRING" id="1300341.I595_659"/>
<feature type="domain" description="Fe/B12 periplasmic-binding" evidence="1">
    <location>
        <begin position="111"/>
        <end position="383"/>
    </location>
</feature>